<comment type="caution">
    <text evidence="1">The sequence shown here is derived from an EMBL/GenBank/DDBJ whole genome shotgun (WGS) entry which is preliminary data.</text>
</comment>
<reference evidence="2" key="1">
    <citation type="journal article" date="2022" name="Mol. Ecol. Resour.">
        <title>The genomes of chicory, endive, great burdock and yacon provide insights into Asteraceae palaeo-polyploidization history and plant inulin production.</title>
        <authorList>
            <person name="Fan W."/>
            <person name="Wang S."/>
            <person name="Wang H."/>
            <person name="Wang A."/>
            <person name="Jiang F."/>
            <person name="Liu H."/>
            <person name="Zhao H."/>
            <person name="Xu D."/>
            <person name="Zhang Y."/>
        </authorList>
    </citation>
    <scope>NUCLEOTIDE SEQUENCE [LARGE SCALE GENOMIC DNA]</scope>
    <source>
        <strain evidence="2">cv. Punajuju</strain>
    </source>
</reference>
<dbReference type="Proteomes" id="UP001055811">
    <property type="component" value="Linkage Group LG09"/>
</dbReference>
<dbReference type="EMBL" id="CM042017">
    <property type="protein sequence ID" value="KAI3690050.1"/>
    <property type="molecule type" value="Genomic_DNA"/>
</dbReference>
<evidence type="ECO:0000313" key="2">
    <source>
        <dbReference type="Proteomes" id="UP001055811"/>
    </source>
</evidence>
<proteinExistence type="predicted"/>
<protein>
    <submittedName>
        <fullName evidence="1">Uncharacterized protein</fullName>
    </submittedName>
</protein>
<accession>A0ACB8YX59</accession>
<gene>
    <name evidence="1" type="ORF">L2E82_48025</name>
</gene>
<evidence type="ECO:0000313" key="1">
    <source>
        <dbReference type="EMBL" id="KAI3690050.1"/>
    </source>
</evidence>
<organism evidence="1 2">
    <name type="scientific">Cichorium intybus</name>
    <name type="common">Chicory</name>
    <dbReference type="NCBI Taxonomy" id="13427"/>
    <lineage>
        <taxon>Eukaryota</taxon>
        <taxon>Viridiplantae</taxon>
        <taxon>Streptophyta</taxon>
        <taxon>Embryophyta</taxon>
        <taxon>Tracheophyta</taxon>
        <taxon>Spermatophyta</taxon>
        <taxon>Magnoliopsida</taxon>
        <taxon>eudicotyledons</taxon>
        <taxon>Gunneridae</taxon>
        <taxon>Pentapetalae</taxon>
        <taxon>asterids</taxon>
        <taxon>campanulids</taxon>
        <taxon>Asterales</taxon>
        <taxon>Asteraceae</taxon>
        <taxon>Cichorioideae</taxon>
        <taxon>Cichorieae</taxon>
        <taxon>Cichoriinae</taxon>
        <taxon>Cichorium</taxon>
    </lineage>
</organism>
<reference evidence="1 2" key="2">
    <citation type="journal article" date="2022" name="Mol. Ecol. Resour.">
        <title>The genomes of chicory, endive, great burdock and yacon provide insights into Asteraceae paleo-polyploidization history and plant inulin production.</title>
        <authorList>
            <person name="Fan W."/>
            <person name="Wang S."/>
            <person name="Wang H."/>
            <person name="Wang A."/>
            <person name="Jiang F."/>
            <person name="Liu H."/>
            <person name="Zhao H."/>
            <person name="Xu D."/>
            <person name="Zhang Y."/>
        </authorList>
    </citation>
    <scope>NUCLEOTIDE SEQUENCE [LARGE SCALE GENOMIC DNA]</scope>
    <source>
        <strain evidence="2">cv. Punajuju</strain>
        <tissue evidence="1">Leaves</tissue>
    </source>
</reference>
<name>A0ACB8YX59_CICIN</name>
<sequence length="81" mass="9150">MVPKYCPDSRFGGKIRNQKEYFDLYEDSNLSTKCVSRSTMITKPGVKTSVYLYINTQLVDVITVSCLYGGSKIKKICSLKP</sequence>
<keyword evidence="2" id="KW-1185">Reference proteome</keyword>